<dbReference type="EMBL" id="FRDF01000006">
    <property type="protein sequence ID" value="SHN54717.1"/>
    <property type="molecule type" value="Genomic_DNA"/>
</dbReference>
<organism evidence="2 3">
    <name type="scientific">Erythrobacter sanguineus</name>
    <dbReference type="NCBI Taxonomy" id="198312"/>
    <lineage>
        <taxon>Bacteria</taxon>
        <taxon>Pseudomonadati</taxon>
        <taxon>Pseudomonadota</taxon>
        <taxon>Alphaproteobacteria</taxon>
        <taxon>Sphingomonadales</taxon>
        <taxon>Erythrobacteraceae</taxon>
        <taxon>Erythrobacter/Porphyrobacter group</taxon>
        <taxon>Erythrobacter</taxon>
    </lineage>
</organism>
<dbReference type="STRING" id="198312.SAMN02745193_01171"/>
<sequence length="202" mass="20471">MTMRVMMGAAMLALSACGGANDAADATGEAAADTAGAAIPESLAPFGDGYPAAGDPCRRLGESAATSNYLDDSAVLVGCPDEASAKALGGSLVGNVDGVRLVSIAMGDANAGMNENRPPPPADAPAKLGDLAVRGPDGLEQRCLKRLRAEGLAVIGTNRIEESEAATEIFVNIRDADAPWRCLAYRDGTIAEVMYTGSEGGL</sequence>
<dbReference type="Proteomes" id="UP000184391">
    <property type="component" value="Unassembled WGS sequence"/>
</dbReference>
<evidence type="ECO:0000256" key="1">
    <source>
        <dbReference type="SAM" id="SignalP"/>
    </source>
</evidence>
<dbReference type="RefSeq" id="WP_211277613.1">
    <property type="nucleotide sequence ID" value="NZ_FRDF01000006.1"/>
</dbReference>
<keyword evidence="3" id="KW-1185">Reference proteome</keyword>
<proteinExistence type="predicted"/>
<gene>
    <name evidence="2" type="ORF">SAMN02745193_01171</name>
</gene>
<reference evidence="3" key="1">
    <citation type="submission" date="2016-12" db="EMBL/GenBank/DDBJ databases">
        <authorList>
            <person name="Varghese N."/>
            <person name="Submissions S."/>
        </authorList>
    </citation>
    <scope>NUCLEOTIDE SEQUENCE [LARGE SCALE GENOMIC DNA]</scope>
    <source>
        <strain evidence="3">DSM 11032</strain>
    </source>
</reference>
<evidence type="ECO:0000313" key="2">
    <source>
        <dbReference type="EMBL" id="SHN54717.1"/>
    </source>
</evidence>
<protein>
    <submittedName>
        <fullName evidence="2">Uncharacterized protein</fullName>
    </submittedName>
</protein>
<dbReference type="PROSITE" id="PS51257">
    <property type="entry name" value="PROKAR_LIPOPROTEIN"/>
    <property type="match status" value="1"/>
</dbReference>
<name>A0A1M7S7W8_9SPHN</name>
<dbReference type="AlphaFoldDB" id="A0A1M7S7W8"/>
<feature type="chain" id="PRO_5012613337" evidence="1">
    <location>
        <begin position="23"/>
        <end position="202"/>
    </location>
</feature>
<evidence type="ECO:0000313" key="3">
    <source>
        <dbReference type="Proteomes" id="UP000184391"/>
    </source>
</evidence>
<keyword evidence="1" id="KW-0732">Signal</keyword>
<accession>A0A1M7S7W8</accession>
<feature type="signal peptide" evidence="1">
    <location>
        <begin position="1"/>
        <end position="22"/>
    </location>
</feature>